<dbReference type="PANTHER" id="PTHR43032">
    <property type="entry name" value="PROTEIN-METHIONINE-SULFOXIDE REDUCTASE"/>
    <property type="match status" value="1"/>
</dbReference>
<dbReference type="PROSITE" id="PS51318">
    <property type="entry name" value="TAT"/>
    <property type="match status" value="1"/>
</dbReference>
<sequence length="277" mass="30515">MKRRLTIPSPNRRGFLAGMAGLFGTASLGGCDKIANSAWGTRTLKAGEDANLYVQRLLLTPSSLAREFAETDISKWFKPNGTIDPEDTPYKALAAKNFSTYTLRVDGLVENSLDLSLDELRTLPARTQITRHDCVEGWSAIGKWTGVPLAELLKKASLKPQARYIVFHCADTMEYAPADAADAQGDGDAPAGKPIRYYESIDLTDAFHPQTILAYDMNGHPLPISNGAPLRLRVERQLGYKQAKYIMRIEVTDSLGHVGQGNGGYWEDNGYEWYAGI</sequence>
<dbReference type="InterPro" id="IPR000572">
    <property type="entry name" value="OxRdtase_Mopterin-bd_dom"/>
</dbReference>
<dbReference type="InterPro" id="IPR036374">
    <property type="entry name" value="OxRdtase_Mopterin-bd_sf"/>
</dbReference>
<evidence type="ECO:0000259" key="1">
    <source>
        <dbReference type="Pfam" id="PF00174"/>
    </source>
</evidence>
<dbReference type="AlphaFoldDB" id="A0A512JF47"/>
<dbReference type="SUPFAM" id="SSF56524">
    <property type="entry name" value="Oxidoreductase molybdopterin-binding domain"/>
    <property type="match status" value="1"/>
</dbReference>
<proteinExistence type="predicted"/>
<evidence type="ECO:0000313" key="2">
    <source>
        <dbReference type="EMBL" id="GEP08552.1"/>
    </source>
</evidence>
<dbReference type="CDD" id="cd02108">
    <property type="entry name" value="bact_SO_family_Moco"/>
    <property type="match status" value="1"/>
</dbReference>
<dbReference type="PROSITE" id="PS51257">
    <property type="entry name" value="PROKAR_LIPOPROTEIN"/>
    <property type="match status" value="1"/>
</dbReference>
<dbReference type="EMBL" id="BJZV01000002">
    <property type="protein sequence ID" value="GEP08552.1"/>
    <property type="molecule type" value="Genomic_DNA"/>
</dbReference>
<dbReference type="PANTHER" id="PTHR43032:SF2">
    <property type="entry name" value="BLL0505 PROTEIN"/>
    <property type="match status" value="1"/>
</dbReference>
<dbReference type="Proteomes" id="UP000321750">
    <property type="component" value="Unassembled WGS sequence"/>
</dbReference>
<dbReference type="Gene3D" id="3.90.420.10">
    <property type="entry name" value="Oxidoreductase, molybdopterin-binding domain"/>
    <property type="match status" value="1"/>
</dbReference>
<name>A0A512JF47_9HYPH</name>
<protein>
    <submittedName>
        <fullName evidence="2">Molybdopterin oxidoreductase</fullName>
    </submittedName>
</protein>
<gene>
    <name evidence="2" type="ORF">MGN01_03970</name>
</gene>
<dbReference type="RefSeq" id="WP_147044916.1">
    <property type="nucleotide sequence ID" value="NZ_BJZV01000002.1"/>
</dbReference>
<dbReference type="OrthoDB" id="9795587at2"/>
<feature type="domain" description="Oxidoreductase molybdopterin-binding" evidence="1">
    <location>
        <begin position="97"/>
        <end position="253"/>
    </location>
</feature>
<accession>A0A512JF47</accession>
<organism evidence="2 3">
    <name type="scientific">Methylobacterium gnaphalii</name>
    <dbReference type="NCBI Taxonomy" id="1010610"/>
    <lineage>
        <taxon>Bacteria</taxon>
        <taxon>Pseudomonadati</taxon>
        <taxon>Pseudomonadota</taxon>
        <taxon>Alphaproteobacteria</taxon>
        <taxon>Hyphomicrobiales</taxon>
        <taxon>Methylobacteriaceae</taxon>
        <taxon>Methylobacterium</taxon>
    </lineage>
</organism>
<dbReference type="Pfam" id="PF00174">
    <property type="entry name" value="Oxidored_molyb"/>
    <property type="match status" value="1"/>
</dbReference>
<keyword evidence="3" id="KW-1185">Reference proteome</keyword>
<reference evidence="2 3" key="1">
    <citation type="submission" date="2019-07" db="EMBL/GenBank/DDBJ databases">
        <title>Whole genome shotgun sequence of Methylobacterium gnaphalii NBRC 107716.</title>
        <authorList>
            <person name="Hosoyama A."/>
            <person name="Uohara A."/>
            <person name="Ohji S."/>
            <person name="Ichikawa N."/>
        </authorList>
    </citation>
    <scope>NUCLEOTIDE SEQUENCE [LARGE SCALE GENOMIC DNA]</scope>
    <source>
        <strain evidence="2 3">NBRC 107716</strain>
    </source>
</reference>
<evidence type="ECO:0000313" key="3">
    <source>
        <dbReference type="Proteomes" id="UP000321750"/>
    </source>
</evidence>
<dbReference type="InterPro" id="IPR006311">
    <property type="entry name" value="TAT_signal"/>
</dbReference>
<comment type="caution">
    <text evidence="2">The sequence shown here is derived from an EMBL/GenBank/DDBJ whole genome shotgun (WGS) entry which is preliminary data.</text>
</comment>